<sequence>MSIKTALTEALGIEVPVIQAGMQWVARAELSSAVSNAGGLGILSALTQPTPEDLRKEIRKCRALTDKPFGVNITLLPSINPPDYEAYARVVIEEGVKIVETAGANPSKVINLLKSANTKIIHKCTTIRHALSAEKLDVDFISIDGFEAAGHIGDGDISSQILLRRAAQSLSVPFIAAGGFADGQGLASALALGACGVNMGTRFMCTVESPIHPNVKKAITEASEGDTELLLRKWKNTNRLFKNEVAKEVKRIETEQPESQFTDVQHLVSGQRGKQVFLTGDVNAGVWTVGPILGVIQDIPTCASLVSQIERDAIDTMARINGLVHPKGKL</sequence>
<dbReference type="InterPro" id="IPR013785">
    <property type="entry name" value="Aldolase_TIM"/>
</dbReference>
<dbReference type="PANTHER" id="PTHR32332">
    <property type="entry name" value="2-NITROPROPANE DIOXYGENASE"/>
    <property type="match status" value="1"/>
</dbReference>
<dbReference type="SUPFAM" id="SSF51412">
    <property type="entry name" value="Inosine monophosphate dehydrogenase (IMPDH)"/>
    <property type="match status" value="1"/>
</dbReference>
<organism evidence="4 5">
    <name type="scientific">Cylindrodendrum hubeiense</name>
    <dbReference type="NCBI Taxonomy" id="595255"/>
    <lineage>
        <taxon>Eukaryota</taxon>
        <taxon>Fungi</taxon>
        <taxon>Dikarya</taxon>
        <taxon>Ascomycota</taxon>
        <taxon>Pezizomycotina</taxon>
        <taxon>Sordariomycetes</taxon>
        <taxon>Hypocreomycetidae</taxon>
        <taxon>Hypocreales</taxon>
        <taxon>Nectriaceae</taxon>
        <taxon>Cylindrodendrum</taxon>
    </lineage>
</organism>
<evidence type="ECO:0008006" key="6">
    <source>
        <dbReference type="Google" id="ProtNLM"/>
    </source>
</evidence>
<keyword evidence="2" id="KW-0288">FMN</keyword>
<protein>
    <recommendedName>
        <fullName evidence="6">Nitronate monooxygenase domain-containing protein</fullName>
    </recommendedName>
</protein>
<dbReference type="OrthoDB" id="412383at2759"/>
<dbReference type="Proteomes" id="UP000722485">
    <property type="component" value="Unassembled WGS sequence"/>
</dbReference>
<evidence type="ECO:0000256" key="2">
    <source>
        <dbReference type="ARBA" id="ARBA00022643"/>
    </source>
</evidence>
<dbReference type="CDD" id="cd04730">
    <property type="entry name" value="NPD_like"/>
    <property type="match status" value="1"/>
</dbReference>
<comment type="caution">
    <text evidence="4">The sequence shown here is derived from an EMBL/GenBank/DDBJ whole genome shotgun (WGS) entry which is preliminary data.</text>
</comment>
<reference evidence="4" key="1">
    <citation type="submission" date="2020-03" db="EMBL/GenBank/DDBJ databases">
        <title>Draft Genome Sequence of Cylindrodendrum hubeiense.</title>
        <authorList>
            <person name="Buettner E."/>
            <person name="Kellner H."/>
        </authorList>
    </citation>
    <scope>NUCLEOTIDE SEQUENCE</scope>
    <source>
        <strain evidence="4">IHI 201604</strain>
    </source>
</reference>
<dbReference type="Pfam" id="PF03060">
    <property type="entry name" value="NMO"/>
    <property type="match status" value="1"/>
</dbReference>
<keyword evidence="5" id="KW-1185">Reference proteome</keyword>
<dbReference type="PANTHER" id="PTHR32332:SF20">
    <property type="entry name" value="2-NITROPROPANE DIOXYGENASE-LIKE PROTEIN"/>
    <property type="match status" value="1"/>
</dbReference>
<evidence type="ECO:0000256" key="1">
    <source>
        <dbReference type="ARBA" id="ARBA00022630"/>
    </source>
</evidence>
<dbReference type="Gene3D" id="3.20.20.70">
    <property type="entry name" value="Aldolase class I"/>
    <property type="match status" value="1"/>
</dbReference>
<gene>
    <name evidence="4" type="ORF">G7Z17_g3026</name>
</gene>
<evidence type="ECO:0000313" key="5">
    <source>
        <dbReference type="Proteomes" id="UP000722485"/>
    </source>
</evidence>
<dbReference type="InterPro" id="IPR004136">
    <property type="entry name" value="NMO"/>
</dbReference>
<dbReference type="AlphaFoldDB" id="A0A9P5HD68"/>
<evidence type="ECO:0000256" key="3">
    <source>
        <dbReference type="ARBA" id="ARBA00023002"/>
    </source>
</evidence>
<dbReference type="EMBL" id="JAANBB010000034">
    <property type="protein sequence ID" value="KAF7554279.1"/>
    <property type="molecule type" value="Genomic_DNA"/>
</dbReference>
<name>A0A9P5HD68_9HYPO</name>
<accession>A0A9P5HD68</accession>
<dbReference type="GO" id="GO:0018580">
    <property type="term" value="F:nitronate monooxygenase activity"/>
    <property type="evidence" value="ECO:0007669"/>
    <property type="project" value="InterPro"/>
</dbReference>
<keyword evidence="3" id="KW-0560">Oxidoreductase</keyword>
<proteinExistence type="predicted"/>
<keyword evidence="1" id="KW-0285">Flavoprotein</keyword>
<evidence type="ECO:0000313" key="4">
    <source>
        <dbReference type="EMBL" id="KAF7554279.1"/>
    </source>
</evidence>